<accession>A0A0G4HVJ6</accession>
<dbReference type="VEuPathDB" id="CryptoDB:Cvel_8871"/>
<feature type="compositionally biased region" description="Low complexity" evidence="1">
    <location>
        <begin position="880"/>
        <end position="891"/>
    </location>
</feature>
<gene>
    <name evidence="2" type="ORF">Cvel_8871</name>
</gene>
<reference evidence="2" key="1">
    <citation type="submission" date="2014-11" db="EMBL/GenBank/DDBJ databases">
        <authorList>
            <person name="Otto D Thomas"/>
            <person name="Naeem Raeece"/>
        </authorList>
    </citation>
    <scope>NUCLEOTIDE SEQUENCE</scope>
</reference>
<evidence type="ECO:0000313" key="2">
    <source>
        <dbReference type="EMBL" id="CEM48494.1"/>
    </source>
</evidence>
<evidence type="ECO:0000256" key="1">
    <source>
        <dbReference type="SAM" id="MobiDB-lite"/>
    </source>
</evidence>
<feature type="region of interest" description="Disordered" evidence="1">
    <location>
        <begin position="941"/>
        <end position="972"/>
    </location>
</feature>
<protein>
    <submittedName>
        <fullName evidence="2">Uncharacterized protein</fullName>
    </submittedName>
</protein>
<name>A0A0G4HVJ6_9ALVE</name>
<dbReference type="AlphaFoldDB" id="A0A0G4HVJ6"/>
<feature type="region of interest" description="Disordered" evidence="1">
    <location>
        <begin position="847"/>
        <end position="929"/>
    </location>
</feature>
<dbReference type="EMBL" id="CDMZ01004058">
    <property type="protein sequence ID" value="CEM48494.1"/>
    <property type="molecule type" value="Genomic_DNA"/>
</dbReference>
<proteinExistence type="predicted"/>
<feature type="compositionally biased region" description="Low complexity" evidence="1">
    <location>
        <begin position="958"/>
        <end position="969"/>
    </location>
</feature>
<organism evidence="2">
    <name type="scientific">Chromera velia CCMP2878</name>
    <dbReference type="NCBI Taxonomy" id="1169474"/>
    <lineage>
        <taxon>Eukaryota</taxon>
        <taxon>Sar</taxon>
        <taxon>Alveolata</taxon>
        <taxon>Colpodellida</taxon>
        <taxon>Chromeraceae</taxon>
        <taxon>Chromera</taxon>
    </lineage>
</organism>
<sequence>MFDMSARGFHSWSPPSFFRQDESIRTELMHKCNTMMESAEARMRAFPAARIDDVREVGMMKPESEKLSLVLTKFQIEGEGGKTKSNSVGCLVFPPGAQDDEDNPDDLSFLVSTEEEHMRGRKEKEMLEKIWIHRGVLWGGRGETECTKPRDGDAGEKSKTLSLARMLNIKTVVLSDGDVQILLMYQKELARLTGTEGFYKPYETTPPLAALLTEDCSDINFEGMCTVLKALQGQTLSEVGPREIFTCEGDGRIFGLRLQKMEQLCKGETDLLGHRRHFALQQAANQTQQLPRRAQPPRALQHPTKVRASPFSLNDFESGRMLPQLLKQAFRLHQVRDWLRETFGERRKNFTLNLFLAAGSLQGGWTLVPTLGDLIAKCATVGAAREIRERLFEKSVLQELQPEMEDRAMIGDAVGGCLVTYNEAASAILSNRSFNHDSAETDETNVEYASWAERLKLNAVRRSPDELQKTYPFCKMTTVTEGDVLNTHSKGTPFEGLLEAAFSSRNAYGTTAVFRGGGATCTGGQITEGLRSAAEFYDTCKEIVTGSPSRISEALRDGLLTESVILSCLSPPPVLVTEGIESLRPQKHQDELWGLMHVVAPKGEGLMGLESACRLPVTSARLHLLVSLLAVASAGEVTSHPSQSPWVQYEFTDCDRSELADLKTAGIIVPSSVVVNSRRFFASLTKIGEGLMRLGFPCAAMQVLAPRSQAAAAGTKGVLTDLKKITNPQEYVCRNHAHSLRSLPLDMEDSKWLQAQGLPGSLGRVHQLRGLENEVKGGVRKAEERKEKPYQRFVSGLEKKVSSAKAWKEVSSEAKERGEKLWFPTFGEGEAWLSSASVDTCVLPLSGSGGKRTREPTESVDAPAPSPAGSKKQRGGSNEATVAPTASASVAGSKRPFEAPDTNNSHSDMRDDSQTEGGGAGFGKKQKVATAAAASGPSVAAAAATPHVSSEPAGSPASSLSRGPVSLSSTRSKDFLKEMSRRKKALMGALLLSNGFQVDKILRLGEDLEAKPLEWLFEKIDERLCTAGSD</sequence>